<dbReference type="PANTHER" id="PTHR22550:SF14">
    <property type="entry name" value="VWFA DOMAIN-CONTAINING PROTEIN"/>
    <property type="match status" value="1"/>
</dbReference>
<dbReference type="Pfam" id="PF00515">
    <property type="entry name" value="TPR_1"/>
    <property type="match status" value="1"/>
</dbReference>
<dbReference type="Proteomes" id="UP000664303">
    <property type="component" value="Unassembled WGS sequence"/>
</dbReference>
<feature type="repeat" description="TPR" evidence="1">
    <location>
        <begin position="401"/>
        <end position="434"/>
    </location>
</feature>
<feature type="compositionally biased region" description="Basic and acidic residues" evidence="2">
    <location>
        <begin position="605"/>
        <end position="615"/>
    </location>
</feature>
<dbReference type="InterPro" id="IPR050768">
    <property type="entry name" value="UPF0353/GerABKA_families"/>
</dbReference>
<dbReference type="PANTHER" id="PTHR22550">
    <property type="entry name" value="SPORE GERMINATION PROTEIN"/>
    <property type="match status" value="1"/>
</dbReference>
<evidence type="ECO:0000256" key="2">
    <source>
        <dbReference type="SAM" id="MobiDB-lite"/>
    </source>
</evidence>
<evidence type="ECO:0000256" key="1">
    <source>
        <dbReference type="PROSITE-ProRule" id="PRU00339"/>
    </source>
</evidence>
<sequence>MRPEWLWALLPVALLGLALGLSGRRAGSWSNVISPALLPYLVGGTPASAPARRGRALPWLVAGWVLAVIAMTGPSLEKIPQPVHQREDALVILLDLSYSMKAADLAPSRIDRARQKILDLLARRREGQTGLVAFAGDAHVVTPLTDDNPTIANLLPALNPDMMPVPGSDAAGAVELALDLLRSGAAGSGRILLLTDAVSERQRQAIAGAVRDAGVELVVMGVGTPSGAPLPLPDGGFLKDPSGAIVVPALNEAELQQLAERAGGSYLPMQIGSDDLEALAQRTTLPGRERLSAAERRADQWEDQGYALVLLLLPLAALLFRRGLLVTALPLLLLGGPEAARAQGWDDLWLTPDQQGRRALLEGDAERAEQLFEDSAWAGTAAYEHGDFDAAARQFGRGDSADDWYNRGNALARAGELDAAIEAFRESLARQPERSDARDNLELVETLKEQQQRDQQQQQGDQAGERDQQSGGEQQQDSDSQPQEDNPQQQGGDSRQQDDGGSRPEPGEPEQSQQSPEDSQSGTEAGDEASAPREQEPQAGDDGSSAQAGEPRDGEAEQGPAAAAPDPQQAERDQALQQWLRRVPDDPSGLLREKFRYQSRQRQQQGEKPENDTYW</sequence>
<keyword evidence="1" id="KW-0802">TPR repeat</keyword>
<evidence type="ECO:0000259" key="3">
    <source>
        <dbReference type="PROSITE" id="PS50234"/>
    </source>
</evidence>
<dbReference type="PROSITE" id="PS50005">
    <property type="entry name" value="TPR"/>
    <property type="match status" value="1"/>
</dbReference>
<dbReference type="EMBL" id="JAFKCZ010000011">
    <property type="protein sequence ID" value="MBN7797987.1"/>
    <property type="molecule type" value="Genomic_DNA"/>
</dbReference>
<feature type="compositionally biased region" description="Low complexity" evidence="2">
    <location>
        <begin position="509"/>
        <end position="522"/>
    </location>
</feature>
<reference evidence="4" key="1">
    <citation type="submission" date="2021-02" db="EMBL/GenBank/DDBJ databases">
        <title>PHA producing bacteria isolated from coastal sediment in Guangdong, Shenzhen.</title>
        <authorList>
            <person name="Zheng W."/>
            <person name="Yu S."/>
            <person name="Huang Y."/>
        </authorList>
    </citation>
    <scope>NUCLEOTIDE SEQUENCE</scope>
    <source>
        <strain evidence="4">TN14-10</strain>
    </source>
</reference>
<dbReference type="InterPro" id="IPR019734">
    <property type="entry name" value="TPR_rpt"/>
</dbReference>
<proteinExistence type="predicted"/>
<feature type="compositionally biased region" description="Low complexity" evidence="2">
    <location>
        <begin position="453"/>
        <end position="462"/>
    </location>
</feature>
<dbReference type="InterPro" id="IPR011990">
    <property type="entry name" value="TPR-like_helical_dom_sf"/>
</dbReference>
<dbReference type="PROSITE" id="PS50234">
    <property type="entry name" value="VWFA"/>
    <property type="match status" value="1"/>
</dbReference>
<dbReference type="SUPFAM" id="SSF53300">
    <property type="entry name" value="vWA-like"/>
    <property type="match status" value="1"/>
</dbReference>
<dbReference type="Gene3D" id="1.25.40.10">
    <property type="entry name" value="Tetratricopeptide repeat domain"/>
    <property type="match status" value="1"/>
</dbReference>
<keyword evidence="5" id="KW-1185">Reference proteome</keyword>
<dbReference type="InterPro" id="IPR002035">
    <property type="entry name" value="VWF_A"/>
</dbReference>
<feature type="compositionally biased region" description="Low complexity" evidence="2">
    <location>
        <begin position="469"/>
        <end position="494"/>
    </location>
</feature>
<feature type="compositionally biased region" description="Low complexity" evidence="2">
    <location>
        <begin position="557"/>
        <end position="568"/>
    </location>
</feature>
<feature type="compositionally biased region" description="Basic and acidic residues" evidence="2">
    <location>
        <begin position="495"/>
        <end position="506"/>
    </location>
</feature>
<gene>
    <name evidence="4" type="ORF">JYP50_15360</name>
</gene>
<dbReference type="InterPro" id="IPR036465">
    <property type="entry name" value="vWFA_dom_sf"/>
</dbReference>
<dbReference type="AlphaFoldDB" id="A0A939INE8"/>
<accession>A0A939INE8</accession>
<dbReference type="SMART" id="SM00327">
    <property type="entry name" value="VWA"/>
    <property type="match status" value="1"/>
</dbReference>
<feature type="region of interest" description="Disordered" evidence="2">
    <location>
        <begin position="448"/>
        <end position="615"/>
    </location>
</feature>
<dbReference type="SMART" id="SM00028">
    <property type="entry name" value="TPR"/>
    <property type="match status" value="1"/>
</dbReference>
<dbReference type="SUPFAM" id="SSF48452">
    <property type="entry name" value="TPR-like"/>
    <property type="match status" value="1"/>
</dbReference>
<name>A0A939INE8_9GAMM</name>
<organism evidence="4 5">
    <name type="scientific">Parahaliea mediterranea</name>
    <dbReference type="NCBI Taxonomy" id="651086"/>
    <lineage>
        <taxon>Bacteria</taxon>
        <taxon>Pseudomonadati</taxon>
        <taxon>Pseudomonadota</taxon>
        <taxon>Gammaproteobacteria</taxon>
        <taxon>Cellvibrionales</taxon>
        <taxon>Halieaceae</taxon>
        <taxon>Parahaliea</taxon>
    </lineage>
</organism>
<comment type="caution">
    <text evidence="4">The sequence shown here is derived from an EMBL/GenBank/DDBJ whole genome shotgun (WGS) entry which is preliminary data.</text>
</comment>
<protein>
    <submittedName>
        <fullName evidence="4">VWA domain-containing protein</fullName>
    </submittedName>
</protein>
<feature type="domain" description="VWFA" evidence="3">
    <location>
        <begin position="89"/>
        <end position="291"/>
    </location>
</feature>
<evidence type="ECO:0000313" key="5">
    <source>
        <dbReference type="Proteomes" id="UP000664303"/>
    </source>
</evidence>
<evidence type="ECO:0000313" key="4">
    <source>
        <dbReference type="EMBL" id="MBN7797987.1"/>
    </source>
</evidence>
<dbReference type="Gene3D" id="3.40.50.410">
    <property type="entry name" value="von Willebrand factor, type A domain"/>
    <property type="match status" value="1"/>
</dbReference>
<dbReference type="Pfam" id="PF13519">
    <property type="entry name" value="VWA_2"/>
    <property type="match status" value="1"/>
</dbReference>